<dbReference type="PANTHER" id="PTHR30337:SF0">
    <property type="entry name" value="NUCLEASE SBCCD SUBUNIT D"/>
    <property type="match status" value="1"/>
</dbReference>
<keyword evidence="2" id="KW-0378">Hydrolase</keyword>
<dbReference type="GO" id="GO:0004527">
    <property type="term" value="F:exonuclease activity"/>
    <property type="evidence" value="ECO:0007669"/>
    <property type="project" value="UniProtKB-KW"/>
</dbReference>
<dbReference type="SUPFAM" id="SSF56300">
    <property type="entry name" value="Metallo-dependent phosphatases"/>
    <property type="match status" value="1"/>
</dbReference>
<dbReference type="Proteomes" id="UP000616499">
    <property type="component" value="Unassembled WGS sequence"/>
</dbReference>
<proteinExistence type="predicted"/>
<dbReference type="InterPro" id="IPR029052">
    <property type="entry name" value="Metallo-depent_PP-like"/>
</dbReference>
<protein>
    <submittedName>
        <fullName evidence="2">Exonuclease</fullName>
    </submittedName>
</protein>
<dbReference type="RefSeq" id="WP_188866915.1">
    <property type="nucleotide sequence ID" value="NZ_BMNW01000006.1"/>
</dbReference>
<keyword evidence="2" id="KW-0269">Exonuclease</keyword>
<accession>A0ABQ2GW95</accession>
<organism evidence="2 3">
    <name type="scientific">Pseudomonas asuensis</name>
    <dbReference type="NCBI Taxonomy" id="1825787"/>
    <lineage>
        <taxon>Bacteria</taxon>
        <taxon>Pseudomonadati</taxon>
        <taxon>Pseudomonadota</taxon>
        <taxon>Gammaproteobacteria</taxon>
        <taxon>Pseudomonadales</taxon>
        <taxon>Pseudomonadaceae</taxon>
        <taxon>Pseudomonas</taxon>
    </lineage>
</organism>
<keyword evidence="3" id="KW-1185">Reference proteome</keyword>
<evidence type="ECO:0000259" key="1">
    <source>
        <dbReference type="Pfam" id="PF00149"/>
    </source>
</evidence>
<name>A0ABQ2GW95_9PSED</name>
<dbReference type="InterPro" id="IPR004843">
    <property type="entry name" value="Calcineurin-like_PHP"/>
</dbReference>
<evidence type="ECO:0000313" key="2">
    <source>
        <dbReference type="EMBL" id="GGM16845.1"/>
    </source>
</evidence>
<reference evidence="3" key="1">
    <citation type="journal article" date="2019" name="Int. J. Syst. Evol. Microbiol.">
        <title>The Global Catalogue of Microorganisms (GCM) 10K type strain sequencing project: providing services to taxonomists for standard genome sequencing and annotation.</title>
        <authorList>
            <consortium name="The Broad Institute Genomics Platform"/>
            <consortium name="The Broad Institute Genome Sequencing Center for Infectious Disease"/>
            <person name="Wu L."/>
            <person name="Ma J."/>
        </authorList>
    </citation>
    <scope>NUCLEOTIDE SEQUENCE [LARGE SCALE GENOMIC DNA]</scope>
    <source>
        <strain evidence="3">JCM 13501</strain>
    </source>
</reference>
<feature type="domain" description="Calcineurin-like phosphoesterase" evidence="1">
    <location>
        <begin position="5"/>
        <end position="206"/>
    </location>
</feature>
<dbReference type="InterPro" id="IPR050535">
    <property type="entry name" value="DNA_Repair-Maintenance_Comp"/>
</dbReference>
<dbReference type="EMBL" id="BMNW01000006">
    <property type="protein sequence ID" value="GGM16845.1"/>
    <property type="molecule type" value="Genomic_DNA"/>
</dbReference>
<evidence type="ECO:0000313" key="3">
    <source>
        <dbReference type="Proteomes" id="UP000616499"/>
    </source>
</evidence>
<keyword evidence="2" id="KW-0540">Nuclease</keyword>
<sequence length="359" mass="39746">MSLTYGICSDAHLHNWSAFSRVDEKGLNSRLGHILDQIQRAAEDTCKAGGRTLYITGDLFHVRGSVSPTVLNPTIDLFTRLTTSLGLKVRVLAGNHDLESRDSSALGNACESLRTISGIEVISTPALFEDEKVVMVPWYDRLDDVRHHIDTCLADVSRRGEIPDTWTLMLHAPVNGVLAGLPDNGFSAAELARYGFKRVFVGHYHNHKRFEGEVYSVGATTHQTWNDVGSRAGYLLVGEAEVDFRNSSAPRFIDLDNHWNEAEARTQCAGNYVRARLGEATEDDISQLRNQLKDWGVLGSLVQAIPLPRSATTQRRSHVSNAPTLRESIRGWVQENSTFGDPLITLCNDILNEAEAIDP</sequence>
<dbReference type="PANTHER" id="PTHR30337">
    <property type="entry name" value="COMPONENT OF ATP-DEPENDENT DSDNA EXONUCLEASE"/>
    <property type="match status" value="1"/>
</dbReference>
<dbReference type="Pfam" id="PF00149">
    <property type="entry name" value="Metallophos"/>
    <property type="match status" value="1"/>
</dbReference>
<comment type="caution">
    <text evidence="2">The sequence shown here is derived from an EMBL/GenBank/DDBJ whole genome shotgun (WGS) entry which is preliminary data.</text>
</comment>
<gene>
    <name evidence="2" type="ORF">GCM10009425_29830</name>
</gene>
<dbReference type="Gene3D" id="3.60.21.10">
    <property type="match status" value="1"/>
</dbReference>